<dbReference type="EMBL" id="HACA01018286">
    <property type="protein sequence ID" value="CDW35647.1"/>
    <property type="molecule type" value="Transcribed_RNA"/>
</dbReference>
<evidence type="ECO:0000313" key="1">
    <source>
        <dbReference type="EMBL" id="CDW35647.1"/>
    </source>
</evidence>
<organism evidence="1">
    <name type="scientific">Lepeophtheirus salmonis</name>
    <name type="common">Salmon louse</name>
    <name type="synonym">Caligus salmonis</name>
    <dbReference type="NCBI Taxonomy" id="72036"/>
    <lineage>
        <taxon>Eukaryota</taxon>
        <taxon>Metazoa</taxon>
        <taxon>Ecdysozoa</taxon>
        <taxon>Arthropoda</taxon>
        <taxon>Crustacea</taxon>
        <taxon>Multicrustacea</taxon>
        <taxon>Hexanauplia</taxon>
        <taxon>Copepoda</taxon>
        <taxon>Siphonostomatoida</taxon>
        <taxon>Caligidae</taxon>
        <taxon>Lepeophtheirus</taxon>
    </lineage>
</organism>
<protein>
    <submittedName>
        <fullName evidence="1">Uncharacterized protein</fullName>
    </submittedName>
</protein>
<name>A0A0K2UCF8_LEPSM</name>
<accession>A0A0K2UCF8</accession>
<reference evidence="1" key="1">
    <citation type="submission" date="2014-05" db="EMBL/GenBank/DDBJ databases">
        <authorList>
            <person name="Chronopoulou M."/>
        </authorList>
    </citation>
    <scope>NUCLEOTIDE SEQUENCE</scope>
    <source>
        <tissue evidence="1">Whole organism</tissue>
    </source>
</reference>
<sequence>MTENYICSGYQGLCHCLKAIISATLLIKRAQT</sequence>
<dbReference type="AlphaFoldDB" id="A0A0K2UCF8"/>
<feature type="non-terminal residue" evidence="1">
    <location>
        <position position="32"/>
    </location>
</feature>
<proteinExistence type="predicted"/>